<keyword evidence="4" id="KW-0697">Rotamase</keyword>
<dbReference type="RefSeq" id="WP_166032245.1">
    <property type="nucleotide sequence ID" value="NZ_CP048877.1"/>
</dbReference>
<organism evidence="7 8">
    <name type="scientific">Thermosulfuriphilus ammonigenes</name>
    <dbReference type="NCBI Taxonomy" id="1936021"/>
    <lineage>
        <taxon>Bacteria</taxon>
        <taxon>Pseudomonadati</taxon>
        <taxon>Thermodesulfobacteriota</taxon>
        <taxon>Thermodesulfobacteria</taxon>
        <taxon>Thermodesulfobacteriales</taxon>
        <taxon>Thermodesulfobacteriaceae</taxon>
        <taxon>Thermosulfuriphilus</taxon>
    </lineage>
</organism>
<dbReference type="InterPro" id="IPR023058">
    <property type="entry name" value="PPIase_PpiC_CS"/>
</dbReference>
<evidence type="ECO:0000259" key="6">
    <source>
        <dbReference type="PROSITE" id="PS50198"/>
    </source>
</evidence>
<sequence>MWWKRLLALGVAVFLSLPVIGLATEKDKILARVGPYQLTEAQLNAQVAEMPAQIQVLLAHQPELKKELVNRWVEISLLSLEAEKEGLNEDPLIKARIQQARSAILAQELIRRQIIDKTEINDAEARKYYQENKAQFSQPERIKARHILIAVEDPASADSKKAAREKAEKILARVRAGEDFAELAKKYSDDPGSREKGGDLGFFSRGQMIEPFEKAAFSLKVGEISGLVESPFGYHIIKVEERQPAQTTPYEKVKEQVREKALEAKRESVLEAYLQQLRKKYPVSTYLK</sequence>
<dbReference type="SUPFAM" id="SSF54534">
    <property type="entry name" value="FKBP-like"/>
    <property type="match status" value="1"/>
</dbReference>
<dbReference type="GO" id="GO:0003755">
    <property type="term" value="F:peptidyl-prolyl cis-trans isomerase activity"/>
    <property type="evidence" value="ECO:0007669"/>
    <property type="project" value="UniProtKB-KW"/>
</dbReference>
<reference evidence="7 8" key="1">
    <citation type="submission" date="2020-02" db="EMBL/GenBank/DDBJ databases">
        <title>Genome analysis of Thermosulfuriphilus ammonigenes ST65T, an anaerobic thermophilic chemolithoautotrophic bacterium isolated from a deep-sea hydrothermal vent.</title>
        <authorList>
            <person name="Slobodkina G."/>
            <person name="Allioux M."/>
            <person name="Merkel A."/>
            <person name="Alain K."/>
            <person name="Jebbar M."/>
            <person name="Slobodkin A."/>
        </authorList>
    </citation>
    <scope>NUCLEOTIDE SEQUENCE [LARGE SCALE GENOMIC DNA]</scope>
    <source>
        <strain evidence="7 8">ST65</strain>
    </source>
</reference>
<dbReference type="InterPro" id="IPR046357">
    <property type="entry name" value="PPIase_dom_sf"/>
</dbReference>
<dbReference type="AlphaFoldDB" id="A0A6G7PX51"/>
<feature type="domain" description="PpiC" evidence="6">
    <location>
        <begin position="139"/>
        <end position="241"/>
    </location>
</feature>
<dbReference type="Pfam" id="PF13616">
    <property type="entry name" value="Rotamase_3"/>
    <property type="match status" value="1"/>
</dbReference>
<dbReference type="PROSITE" id="PS50198">
    <property type="entry name" value="PPIC_PPIASE_2"/>
    <property type="match status" value="1"/>
</dbReference>
<name>A0A6G7PX51_9BACT</name>
<dbReference type="EMBL" id="CP048877">
    <property type="protein sequence ID" value="QIJ72028.1"/>
    <property type="molecule type" value="Genomic_DNA"/>
</dbReference>
<evidence type="ECO:0000256" key="5">
    <source>
        <dbReference type="ARBA" id="ARBA00023235"/>
    </source>
</evidence>
<dbReference type="Proteomes" id="UP000502179">
    <property type="component" value="Chromosome"/>
</dbReference>
<accession>A0A6G7PX51</accession>
<keyword evidence="5" id="KW-0413">Isomerase</keyword>
<dbReference type="InterPro" id="IPR027304">
    <property type="entry name" value="Trigger_fact/SurA_dom_sf"/>
</dbReference>
<keyword evidence="8" id="KW-1185">Reference proteome</keyword>
<dbReference type="EC" id="5.2.1.8" evidence="2"/>
<comment type="catalytic activity">
    <reaction evidence="1">
        <text>[protein]-peptidylproline (omega=180) = [protein]-peptidylproline (omega=0)</text>
        <dbReference type="Rhea" id="RHEA:16237"/>
        <dbReference type="Rhea" id="RHEA-COMP:10747"/>
        <dbReference type="Rhea" id="RHEA-COMP:10748"/>
        <dbReference type="ChEBI" id="CHEBI:83833"/>
        <dbReference type="ChEBI" id="CHEBI:83834"/>
        <dbReference type="EC" id="5.2.1.8"/>
    </reaction>
</comment>
<dbReference type="KEGG" id="tav:G4V39_07005"/>
<gene>
    <name evidence="7" type="ORF">G4V39_07005</name>
</gene>
<dbReference type="InterPro" id="IPR000297">
    <property type="entry name" value="PPIase_PpiC"/>
</dbReference>
<dbReference type="Gene3D" id="3.10.50.40">
    <property type="match status" value="1"/>
</dbReference>
<keyword evidence="3" id="KW-0732">Signal</keyword>
<dbReference type="PANTHER" id="PTHR47245:SF1">
    <property type="entry name" value="FOLDASE PROTEIN PRSA"/>
    <property type="match status" value="1"/>
</dbReference>
<dbReference type="PANTHER" id="PTHR47245">
    <property type="entry name" value="PEPTIDYLPROLYL ISOMERASE"/>
    <property type="match status" value="1"/>
</dbReference>
<evidence type="ECO:0000313" key="7">
    <source>
        <dbReference type="EMBL" id="QIJ72028.1"/>
    </source>
</evidence>
<evidence type="ECO:0000256" key="4">
    <source>
        <dbReference type="ARBA" id="ARBA00023110"/>
    </source>
</evidence>
<protein>
    <recommendedName>
        <fullName evidence="2">peptidylprolyl isomerase</fullName>
        <ecNumber evidence="2">5.2.1.8</ecNumber>
    </recommendedName>
</protein>
<evidence type="ECO:0000313" key="8">
    <source>
        <dbReference type="Proteomes" id="UP000502179"/>
    </source>
</evidence>
<evidence type="ECO:0000256" key="3">
    <source>
        <dbReference type="ARBA" id="ARBA00022729"/>
    </source>
</evidence>
<proteinExistence type="predicted"/>
<dbReference type="SUPFAM" id="SSF109998">
    <property type="entry name" value="Triger factor/SurA peptide-binding domain-like"/>
    <property type="match status" value="1"/>
</dbReference>
<evidence type="ECO:0000256" key="2">
    <source>
        <dbReference type="ARBA" id="ARBA00013194"/>
    </source>
</evidence>
<dbReference type="InterPro" id="IPR050245">
    <property type="entry name" value="PrsA_foldase"/>
</dbReference>
<evidence type="ECO:0000256" key="1">
    <source>
        <dbReference type="ARBA" id="ARBA00000971"/>
    </source>
</evidence>
<dbReference type="PROSITE" id="PS01096">
    <property type="entry name" value="PPIC_PPIASE_1"/>
    <property type="match status" value="1"/>
</dbReference>